<dbReference type="AlphaFoldDB" id="A0A7W7XC51"/>
<comment type="caution">
    <text evidence="2">The sequence shown here is derived from an EMBL/GenBank/DDBJ whole genome shotgun (WGS) entry which is preliminary data.</text>
</comment>
<accession>A0A7W7XC51</accession>
<gene>
    <name evidence="2" type="ORF">GGE06_002946</name>
</gene>
<evidence type="ECO:0000313" key="2">
    <source>
        <dbReference type="EMBL" id="MBB4982036.1"/>
    </source>
</evidence>
<sequence>MKRRIRTTLLTTLVVGLAGLATVTTDAVAGGTRTDDTGWGAAALTGAYDTGWGAPAAGAGTNDTGWG</sequence>
<evidence type="ECO:0000256" key="1">
    <source>
        <dbReference type="SAM" id="SignalP"/>
    </source>
</evidence>
<proteinExistence type="predicted"/>
<feature type="chain" id="PRO_5039521874" evidence="1">
    <location>
        <begin position="30"/>
        <end position="67"/>
    </location>
</feature>
<organism evidence="2 3">
    <name type="scientific">Streptomyces nymphaeiformis</name>
    <dbReference type="NCBI Taxonomy" id="2663842"/>
    <lineage>
        <taxon>Bacteria</taxon>
        <taxon>Bacillati</taxon>
        <taxon>Actinomycetota</taxon>
        <taxon>Actinomycetes</taxon>
        <taxon>Kitasatosporales</taxon>
        <taxon>Streptomycetaceae</taxon>
        <taxon>Streptomyces</taxon>
    </lineage>
</organism>
<dbReference type="RefSeq" id="WP_116160276.1">
    <property type="nucleotide sequence ID" value="NZ_JACHJY010000004.1"/>
</dbReference>
<keyword evidence="3" id="KW-1185">Reference proteome</keyword>
<reference evidence="2 3" key="1">
    <citation type="submission" date="2020-08" db="EMBL/GenBank/DDBJ databases">
        <title>Genomic Encyclopedia of Type Strains, Phase III (KMG-III): the genomes of soil and plant-associated and newly described type strains.</title>
        <authorList>
            <person name="Whitman W."/>
        </authorList>
    </citation>
    <scope>NUCLEOTIDE SEQUENCE [LARGE SCALE GENOMIC DNA]</scope>
    <source>
        <strain evidence="2 3">SFB5A</strain>
    </source>
</reference>
<feature type="signal peptide" evidence="1">
    <location>
        <begin position="1"/>
        <end position="29"/>
    </location>
</feature>
<dbReference type="EMBL" id="JACHJY010000004">
    <property type="protein sequence ID" value="MBB4982036.1"/>
    <property type="molecule type" value="Genomic_DNA"/>
</dbReference>
<keyword evidence="1" id="KW-0732">Signal</keyword>
<dbReference type="Proteomes" id="UP000582643">
    <property type="component" value="Unassembled WGS sequence"/>
</dbReference>
<evidence type="ECO:0000313" key="3">
    <source>
        <dbReference type="Proteomes" id="UP000582643"/>
    </source>
</evidence>
<protein>
    <submittedName>
        <fullName evidence="2">Uncharacterized protein</fullName>
    </submittedName>
</protein>
<name>A0A7W7XC51_9ACTN</name>